<accession>A0A0E0IVX3</accession>
<sequence>MRSATVLFRPPAAAAAAGERRRRRRRGLLCFMIRAAYTFSNVVVVVVNNRTRQNLRWASHYGGRPRLEWAARHLASAIWAVGRVFWAMVRSPLDSPADSTTPSAAAGVLHSVSGEVPPSPKTRPY</sequence>
<keyword evidence="2" id="KW-0472">Membrane</keyword>
<protein>
    <submittedName>
        <fullName evidence="3">Uncharacterized protein</fullName>
    </submittedName>
</protein>
<evidence type="ECO:0000313" key="3">
    <source>
        <dbReference type="EnsemblPlants" id="ONIVA10G19650.1"/>
    </source>
</evidence>
<evidence type="ECO:0000256" key="1">
    <source>
        <dbReference type="SAM" id="MobiDB-lite"/>
    </source>
</evidence>
<feature type="transmembrane region" description="Helical" evidence="2">
    <location>
        <begin position="28"/>
        <end position="49"/>
    </location>
</feature>
<feature type="region of interest" description="Disordered" evidence="1">
    <location>
        <begin position="93"/>
        <end position="125"/>
    </location>
</feature>
<keyword evidence="2" id="KW-1133">Transmembrane helix</keyword>
<dbReference type="EnsemblPlants" id="ONIVA10G19650.1">
    <property type="protein sequence ID" value="ONIVA10G19650.1"/>
    <property type="gene ID" value="ONIVA10G19650"/>
</dbReference>
<dbReference type="HOGENOM" id="CLU_1996277_0_0_1"/>
<proteinExistence type="predicted"/>
<evidence type="ECO:0000313" key="4">
    <source>
        <dbReference type="Proteomes" id="UP000006591"/>
    </source>
</evidence>
<keyword evidence="2" id="KW-0812">Transmembrane</keyword>
<dbReference type="Proteomes" id="UP000006591">
    <property type="component" value="Chromosome 10"/>
</dbReference>
<name>A0A0E0IVX3_ORYNI</name>
<dbReference type="Gramene" id="ONIVA10G19650.1">
    <property type="protein sequence ID" value="ONIVA10G19650.1"/>
    <property type="gene ID" value="ONIVA10G19650"/>
</dbReference>
<feature type="compositionally biased region" description="Low complexity" evidence="1">
    <location>
        <begin position="94"/>
        <end position="106"/>
    </location>
</feature>
<reference evidence="3" key="1">
    <citation type="submission" date="2015-04" db="UniProtKB">
        <authorList>
            <consortium name="EnsemblPlants"/>
        </authorList>
    </citation>
    <scope>IDENTIFICATION</scope>
    <source>
        <strain evidence="3">SL10</strain>
    </source>
</reference>
<evidence type="ECO:0000256" key="2">
    <source>
        <dbReference type="SAM" id="Phobius"/>
    </source>
</evidence>
<keyword evidence="4" id="KW-1185">Reference proteome</keyword>
<dbReference type="AlphaFoldDB" id="A0A0E0IVX3"/>
<organism evidence="3">
    <name type="scientific">Oryza nivara</name>
    <name type="common">Indian wild rice</name>
    <name type="synonym">Oryza sativa f. spontanea</name>
    <dbReference type="NCBI Taxonomy" id="4536"/>
    <lineage>
        <taxon>Eukaryota</taxon>
        <taxon>Viridiplantae</taxon>
        <taxon>Streptophyta</taxon>
        <taxon>Embryophyta</taxon>
        <taxon>Tracheophyta</taxon>
        <taxon>Spermatophyta</taxon>
        <taxon>Magnoliopsida</taxon>
        <taxon>Liliopsida</taxon>
        <taxon>Poales</taxon>
        <taxon>Poaceae</taxon>
        <taxon>BOP clade</taxon>
        <taxon>Oryzoideae</taxon>
        <taxon>Oryzeae</taxon>
        <taxon>Oryzinae</taxon>
        <taxon>Oryza</taxon>
    </lineage>
</organism>
<reference evidence="3" key="2">
    <citation type="submission" date="2018-04" db="EMBL/GenBank/DDBJ databases">
        <title>OnivRS2 (Oryza nivara Reference Sequence Version 2).</title>
        <authorList>
            <person name="Zhang J."/>
            <person name="Kudrna D."/>
            <person name="Lee S."/>
            <person name="Talag J."/>
            <person name="Rajasekar S."/>
            <person name="Welchert J."/>
            <person name="Hsing Y.-I."/>
            <person name="Wing R.A."/>
        </authorList>
    </citation>
    <scope>NUCLEOTIDE SEQUENCE [LARGE SCALE GENOMIC DNA]</scope>
</reference>